<dbReference type="EMBL" id="JARPOI010000006">
    <property type="protein sequence ID" value="KAJ9178231.1"/>
    <property type="molecule type" value="Genomic_DNA"/>
</dbReference>
<organism evidence="1 2">
    <name type="scientific">Hevea brasiliensis</name>
    <name type="common">Para rubber tree</name>
    <name type="synonym">Siphonia brasiliensis</name>
    <dbReference type="NCBI Taxonomy" id="3981"/>
    <lineage>
        <taxon>Eukaryota</taxon>
        <taxon>Viridiplantae</taxon>
        <taxon>Streptophyta</taxon>
        <taxon>Embryophyta</taxon>
        <taxon>Tracheophyta</taxon>
        <taxon>Spermatophyta</taxon>
        <taxon>Magnoliopsida</taxon>
        <taxon>eudicotyledons</taxon>
        <taxon>Gunneridae</taxon>
        <taxon>Pentapetalae</taxon>
        <taxon>rosids</taxon>
        <taxon>fabids</taxon>
        <taxon>Malpighiales</taxon>
        <taxon>Euphorbiaceae</taxon>
        <taxon>Crotonoideae</taxon>
        <taxon>Micrandreae</taxon>
        <taxon>Hevea</taxon>
    </lineage>
</organism>
<comment type="caution">
    <text evidence="1">The sequence shown here is derived from an EMBL/GenBank/DDBJ whole genome shotgun (WGS) entry which is preliminary data.</text>
</comment>
<keyword evidence="2" id="KW-1185">Reference proteome</keyword>
<sequence length="69" mass="7591">MQSMPTTLAVMIQCFDWKVVNPPGMEIKTGNSVLDMTERPGLTAPRIRDLVCIPVPRLPAQVLDPICAN</sequence>
<accession>A0ABQ9MD82</accession>
<protein>
    <submittedName>
        <fullName evidence="1">Uncharacterized protein</fullName>
    </submittedName>
</protein>
<dbReference type="Proteomes" id="UP001174677">
    <property type="component" value="Chromosome 6"/>
</dbReference>
<evidence type="ECO:0000313" key="2">
    <source>
        <dbReference type="Proteomes" id="UP001174677"/>
    </source>
</evidence>
<evidence type="ECO:0000313" key="1">
    <source>
        <dbReference type="EMBL" id="KAJ9178231.1"/>
    </source>
</evidence>
<gene>
    <name evidence="1" type="ORF">P3X46_010131</name>
</gene>
<name>A0ABQ9MD82_HEVBR</name>
<proteinExistence type="predicted"/>
<reference evidence="1" key="1">
    <citation type="journal article" date="2023" name="Plant Biotechnol. J.">
        <title>Chromosome-level wild Hevea brasiliensis genome provides new tools for genomic-assisted breeding and valuable loci to elevate rubber yield.</title>
        <authorList>
            <person name="Cheng H."/>
            <person name="Song X."/>
            <person name="Hu Y."/>
            <person name="Wu T."/>
            <person name="Yang Q."/>
            <person name="An Z."/>
            <person name="Feng S."/>
            <person name="Deng Z."/>
            <person name="Wu W."/>
            <person name="Zeng X."/>
            <person name="Tu M."/>
            <person name="Wang X."/>
            <person name="Huang H."/>
        </authorList>
    </citation>
    <scope>NUCLEOTIDE SEQUENCE</scope>
    <source>
        <strain evidence="1">MT/VB/25A 57/8</strain>
    </source>
</reference>